<dbReference type="GO" id="GO:0016887">
    <property type="term" value="F:ATP hydrolysis activity"/>
    <property type="evidence" value="ECO:0007669"/>
    <property type="project" value="InterPro"/>
</dbReference>
<dbReference type="SUPFAM" id="SSF52540">
    <property type="entry name" value="P-loop containing nucleoside triphosphate hydrolases"/>
    <property type="match status" value="1"/>
</dbReference>
<feature type="domain" description="ABC transporter" evidence="5">
    <location>
        <begin position="29"/>
        <end position="82"/>
    </location>
</feature>
<dbReference type="GO" id="GO:0005524">
    <property type="term" value="F:ATP binding"/>
    <property type="evidence" value="ECO:0007669"/>
    <property type="project" value="InterPro"/>
</dbReference>
<name>X0UEA7_9ZZZZ</name>
<evidence type="ECO:0000256" key="2">
    <source>
        <dbReference type="ARBA" id="ARBA00022448"/>
    </source>
</evidence>
<dbReference type="EMBL" id="BARS01028049">
    <property type="protein sequence ID" value="GAG03930.1"/>
    <property type="molecule type" value="Genomic_DNA"/>
</dbReference>
<evidence type="ECO:0000256" key="3">
    <source>
        <dbReference type="ARBA" id="ARBA00022475"/>
    </source>
</evidence>
<accession>X0UEA7</accession>
<evidence type="ECO:0000313" key="6">
    <source>
        <dbReference type="EMBL" id="GAG03930.1"/>
    </source>
</evidence>
<feature type="non-terminal residue" evidence="6">
    <location>
        <position position="90"/>
    </location>
</feature>
<organism evidence="6">
    <name type="scientific">marine sediment metagenome</name>
    <dbReference type="NCBI Taxonomy" id="412755"/>
    <lineage>
        <taxon>unclassified sequences</taxon>
        <taxon>metagenomes</taxon>
        <taxon>ecological metagenomes</taxon>
    </lineage>
</organism>
<dbReference type="Gene3D" id="3.40.50.300">
    <property type="entry name" value="P-loop containing nucleotide triphosphate hydrolases"/>
    <property type="match status" value="1"/>
</dbReference>
<proteinExistence type="predicted"/>
<keyword evidence="4" id="KW-0472">Membrane</keyword>
<sequence length="90" mass="9648">MERDNGVLLDVRDLRVYFRGDGPPARAVDGISYTVGHRETVCIVGESGCGKTVSALALLGLVPSPPAEVSAESVEFKGMDLLSLSEEERR</sequence>
<dbReference type="AlphaFoldDB" id="X0UEA7"/>
<dbReference type="GO" id="GO:0016020">
    <property type="term" value="C:membrane"/>
    <property type="evidence" value="ECO:0007669"/>
    <property type="project" value="UniProtKB-SubCell"/>
</dbReference>
<keyword evidence="2" id="KW-0813">Transport</keyword>
<comment type="caution">
    <text evidence="6">The sequence shown here is derived from an EMBL/GenBank/DDBJ whole genome shotgun (WGS) entry which is preliminary data.</text>
</comment>
<gene>
    <name evidence="6" type="ORF">S01H1_43999</name>
</gene>
<keyword evidence="3" id="KW-1003">Cell membrane</keyword>
<dbReference type="PANTHER" id="PTHR43297:SF2">
    <property type="entry name" value="DIPEPTIDE TRANSPORT ATP-BINDING PROTEIN DPPD"/>
    <property type="match status" value="1"/>
</dbReference>
<dbReference type="InterPro" id="IPR050388">
    <property type="entry name" value="ABC_Ni/Peptide_Import"/>
</dbReference>
<comment type="subcellular location">
    <subcellularLocation>
        <location evidence="1">Membrane</location>
    </subcellularLocation>
</comment>
<dbReference type="PANTHER" id="PTHR43297">
    <property type="entry name" value="OLIGOPEPTIDE TRANSPORT ATP-BINDING PROTEIN APPD"/>
    <property type="match status" value="1"/>
</dbReference>
<dbReference type="Pfam" id="PF00005">
    <property type="entry name" value="ABC_tran"/>
    <property type="match status" value="1"/>
</dbReference>
<reference evidence="6" key="1">
    <citation type="journal article" date="2014" name="Front. Microbiol.">
        <title>High frequency of phylogenetically diverse reductive dehalogenase-homologous genes in deep subseafloor sedimentary metagenomes.</title>
        <authorList>
            <person name="Kawai M."/>
            <person name="Futagami T."/>
            <person name="Toyoda A."/>
            <person name="Takaki Y."/>
            <person name="Nishi S."/>
            <person name="Hori S."/>
            <person name="Arai W."/>
            <person name="Tsubouchi T."/>
            <person name="Morono Y."/>
            <person name="Uchiyama I."/>
            <person name="Ito T."/>
            <person name="Fujiyama A."/>
            <person name="Inagaki F."/>
            <person name="Takami H."/>
        </authorList>
    </citation>
    <scope>NUCLEOTIDE SEQUENCE</scope>
    <source>
        <strain evidence="6">Expedition CK06-06</strain>
    </source>
</reference>
<dbReference type="InterPro" id="IPR027417">
    <property type="entry name" value="P-loop_NTPase"/>
</dbReference>
<protein>
    <recommendedName>
        <fullName evidence="5">ABC transporter domain-containing protein</fullName>
    </recommendedName>
</protein>
<evidence type="ECO:0000256" key="4">
    <source>
        <dbReference type="ARBA" id="ARBA00023136"/>
    </source>
</evidence>
<evidence type="ECO:0000259" key="5">
    <source>
        <dbReference type="Pfam" id="PF00005"/>
    </source>
</evidence>
<evidence type="ECO:0000256" key="1">
    <source>
        <dbReference type="ARBA" id="ARBA00004370"/>
    </source>
</evidence>
<dbReference type="InterPro" id="IPR003439">
    <property type="entry name" value="ABC_transporter-like_ATP-bd"/>
</dbReference>